<accession>A0A5J4P0Z2</accession>
<protein>
    <submittedName>
        <fullName evidence="2">Uncharacterized protein</fullName>
    </submittedName>
</protein>
<name>A0A5J4P0Z2_9TREM</name>
<organism evidence="2 3">
    <name type="scientific">Paragonimus westermani</name>
    <dbReference type="NCBI Taxonomy" id="34504"/>
    <lineage>
        <taxon>Eukaryota</taxon>
        <taxon>Metazoa</taxon>
        <taxon>Spiralia</taxon>
        <taxon>Lophotrochozoa</taxon>
        <taxon>Platyhelminthes</taxon>
        <taxon>Trematoda</taxon>
        <taxon>Digenea</taxon>
        <taxon>Plagiorchiida</taxon>
        <taxon>Troglotremata</taxon>
        <taxon>Troglotrematidae</taxon>
        <taxon>Paragonimus</taxon>
    </lineage>
</organism>
<comment type="caution">
    <text evidence="2">The sequence shown here is derived from an EMBL/GenBank/DDBJ whole genome shotgun (WGS) entry which is preliminary data.</text>
</comment>
<sequence>TPKAVIPTMDPVETNDEQLVAKSVDMSNKDEEIESEEEIITQSIPPTEIVDTVVTTTTNPDGSLKRTTRKTTRTLMTTTRVRRIKTKSPVANDVRNPDLETELEDKTSEVNGQPPTLYTLIGPREHSQDDNCESRITQATFTFLPPTTRTEVTYEESDRDVSEIDPEAVKHLRQLRSDSKTGGTTDLQSSSTDCVDGSEQSKARTKTTVRKTVTASAATATFVATGKPKSIPGSPSNLPEGAMDLNTSEIVQPSTDAFSLMRNFGRSELNTEAGKSAVSSEREIGENVAGGATITKRTTRVVNNLASKRYTFEQ</sequence>
<keyword evidence="3" id="KW-1185">Reference proteome</keyword>
<evidence type="ECO:0000313" key="3">
    <source>
        <dbReference type="Proteomes" id="UP000324629"/>
    </source>
</evidence>
<dbReference type="Proteomes" id="UP000324629">
    <property type="component" value="Unassembled WGS sequence"/>
</dbReference>
<feature type="region of interest" description="Disordered" evidence="1">
    <location>
        <begin position="173"/>
        <end position="208"/>
    </location>
</feature>
<evidence type="ECO:0000313" key="2">
    <source>
        <dbReference type="EMBL" id="KAA3681369.1"/>
    </source>
</evidence>
<feature type="region of interest" description="Disordered" evidence="1">
    <location>
        <begin position="23"/>
        <end position="42"/>
    </location>
</feature>
<reference evidence="2" key="1">
    <citation type="journal article" date="2019" name="Gigascience">
        <title>Whole-genome sequence of the oriental lung fluke Paragonimus westermani.</title>
        <authorList>
            <person name="Oey H."/>
            <person name="Zakrzewski M."/>
            <person name="Narain K."/>
            <person name="Devi K.R."/>
            <person name="Agatsuma T."/>
            <person name="Nawaratna S."/>
            <person name="Gobert G.N."/>
            <person name="Jones M.K."/>
            <person name="Ragan M.A."/>
            <person name="McManus D.P."/>
            <person name="Krause L."/>
        </authorList>
    </citation>
    <scope>NUCLEOTIDE SEQUENCE [LARGE SCALE GENOMIC DNA]</scope>
    <source>
        <strain evidence="2">IND2009</strain>
    </source>
</reference>
<gene>
    <name evidence="2" type="ORF">DEA37_0005121</name>
</gene>
<proteinExistence type="predicted"/>
<feature type="compositionally biased region" description="Polar residues" evidence="1">
    <location>
        <begin position="180"/>
        <end position="193"/>
    </location>
</feature>
<feature type="non-terminal residue" evidence="2">
    <location>
        <position position="1"/>
    </location>
</feature>
<dbReference type="AlphaFoldDB" id="A0A5J4P0Z2"/>
<evidence type="ECO:0000256" key="1">
    <source>
        <dbReference type="SAM" id="MobiDB-lite"/>
    </source>
</evidence>
<dbReference type="EMBL" id="QNGE01000217">
    <property type="protein sequence ID" value="KAA3681369.1"/>
    <property type="molecule type" value="Genomic_DNA"/>
</dbReference>